<gene>
    <name evidence="2" type="ORF">KCU98_g4364</name>
</gene>
<protein>
    <submittedName>
        <fullName evidence="2">Uncharacterized protein</fullName>
    </submittedName>
</protein>
<sequence>LADVQMLGMLSCIFAQSLSPDDQRPTYERLPQSMSCAAQLFDYFPNKETAFGFYEPIISISDLSNKHRRSGAGLTESAQDIRDQVASEPVTPFYTDNTPPMPLSRADTHRSSAAPSLSTSPEHHPRPFQLASSPPVRNKTSGEELSSSTPSQTGVNWNKSKPFTRSDSTIRRSFISQGFGDDYDGSTTEDDESLPPQSRVKISLKNQDMFDDEGCPSVAFLDPNQSTKFAVYRAVSFLRPLNFVHLPLPTAPQTVSTRPCISMAKTLAADINTSLTTAANEAVDDAIAEVFVKTVNKAVKDQAKKLERTFAAAVNDAVRDRVKNLQAVHKRTMENKKATEIRIDKAVKKAVLEAKIKEMEFAILVGREMYNKLKSDYAGPEHRLYGLDGHLHERMDEWKKILAEHEEAQEEKVQTERGTVKRGSKHQLPHLLKPIPHRTLRC</sequence>
<dbReference type="EMBL" id="JAHFXS010000348">
    <property type="protein sequence ID" value="KAG9985947.1"/>
    <property type="molecule type" value="Genomic_DNA"/>
</dbReference>
<proteinExistence type="predicted"/>
<feature type="non-terminal residue" evidence="2">
    <location>
        <position position="442"/>
    </location>
</feature>
<comment type="caution">
    <text evidence="2">The sequence shown here is derived from an EMBL/GenBank/DDBJ whole genome shotgun (WGS) entry which is preliminary data.</text>
</comment>
<feature type="region of interest" description="Disordered" evidence="1">
    <location>
        <begin position="90"/>
        <end position="164"/>
    </location>
</feature>
<evidence type="ECO:0000313" key="2">
    <source>
        <dbReference type="EMBL" id="KAG9985947.1"/>
    </source>
</evidence>
<feature type="compositionally biased region" description="Acidic residues" evidence="1">
    <location>
        <begin position="181"/>
        <end position="193"/>
    </location>
</feature>
<feature type="region of interest" description="Disordered" evidence="1">
    <location>
        <begin position="176"/>
        <end position="198"/>
    </location>
</feature>
<keyword evidence="3" id="KW-1185">Reference proteome</keyword>
<evidence type="ECO:0000256" key="1">
    <source>
        <dbReference type="SAM" id="MobiDB-lite"/>
    </source>
</evidence>
<accession>A0A9P8JXV3</accession>
<dbReference type="Proteomes" id="UP000729357">
    <property type="component" value="Unassembled WGS sequence"/>
</dbReference>
<feature type="non-terminal residue" evidence="2">
    <location>
        <position position="1"/>
    </location>
</feature>
<evidence type="ECO:0000313" key="3">
    <source>
        <dbReference type="Proteomes" id="UP000729357"/>
    </source>
</evidence>
<dbReference type="AlphaFoldDB" id="A0A9P8JXV3"/>
<organism evidence="2 3">
    <name type="scientific">Aureobasidium melanogenum</name>
    <name type="common">Aureobasidium pullulans var. melanogenum</name>
    <dbReference type="NCBI Taxonomy" id="46634"/>
    <lineage>
        <taxon>Eukaryota</taxon>
        <taxon>Fungi</taxon>
        <taxon>Dikarya</taxon>
        <taxon>Ascomycota</taxon>
        <taxon>Pezizomycotina</taxon>
        <taxon>Dothideomycetes</taxon>
        <taxon>Dothideomycetidae</taxon>
        <taxon>Dothideales</taxon>
        <taxon>Saccotheciaceae</taxon>
        <taxon>Aureobasidium</taxon>
    </lineage>
</organism>
<reference evidence="2" key="1">
    <citation type="journal article" date="2021" name="J Fungi (Basel)">
        <title>Virulence traits and population genomics of the black yeast Aureobasidium melanogenum.</title>
        <authorList>
            <person name="Cernosa A."/>
            <person name="Sun X."/>
            <person name="Gostincar C."/>
            <person name="Fang C."/>
            <person name="Gunde-Cimerman N."/>
            <person name="Song Z."/>
        </authorList>
    </citation>
    <scope>NUCLEOTIDE SEQUENCE</scope>
    <source>
        <strain evidence="2">EXF-9298</strain>
    </source>
</reference>
<feature type="compositionally biased region" description="Polar residues" evidence="1">
    <location>
        <begin position="143"/>
        <end position="164"/>
    </location>
</feature>
<feature type="compositionally biased region" description="Polar residues" evidence="1">
    <location>
        <begin position="111"/>
        <end position="120"/>
    </location>
</feature>
<reference evidence="2" key="2">
    <citation type="submission" date="2021-08" db="EMBL/GenBank/DDBJ databases">
        <authorList>
            <person name="Gostincar C."/>
            <person name="Sun X."/>
            <person name="Song Z."/>
            <person name="Gunde-Cimerman N."/>
        </authorList>
    </citation>
    <scope>NUCLEOTIDE SEQUENCE</scope>
    <source>
        <strain evidence="2">EXF-9298</strain>
    </source>
</reference>
<name>A0A9P8JXV3_AURME</name>